<dbReference type="AlphaFoldDB" id="A0AAN8P3F9"/>
<protein>
    <submittedName>
        <fullName evidence="1">Uncharacterized protein</fullName>
    </submittedName>
</protein>
<dbReference type="EMBL" id="JAVHJM010000015">
    <property type="protein sequence ID" value="KAK6497191.1"/>
    <property type="molecule type" value="Genomic_DNA"/>
</dbReference>
<accession>A0AAN8P3F9</accession>
<evidence type="ECO:0000313" key="2">
    <source>
        <dbReference type="Proteomes" id="UP001307849"/>
    </source>
</evidence>
<evidence type="ECO:0000313" key="1">
    <source>
        <dbReference type="EMBL" id="KAK6497191.1"/>
    </source>
</evidence>
<proteinExistence type="predicted"/>
<comment type="caution">
    <text evidence="1">The sequence shown here is derived from an EMBL/GenBank/DDBJ whole genome shotgun (WGS) entry which is preliminary data.</text>
</comment>
<gene>
    <name evidence="1" type="ORF">TWF506_004666</name>
</gene>
<sequence>MARHPIALFKQPFRGEITYAGSVFSASIDSSDAESIYDALQQSVEFPNPLIGSGCVYLHIHVVSENAEFSHFGAYPTLEDLERDLCQDEEILKLDDNYSQLSRYGDMADSGTEAEHWSDVEYPTPSSAKACRLPSRYLDFPAAPAELEGCSHQENVNFPNGDNFLAAEPEPYHWIEPSDTFQHDSSSSETGSAPFWLPNPSLEQPHLRFSNEIPGLQNELFRALNLTDTPTLAGELHGSAWGTGSSGMLMPDFGAIQEQQGLAPHFPDIDCFLKYHSSPPNKVESAQDLEEEFGLHRNRAERPHQKFSHMAPPHRDL</sequence>
<keyword evidence="2" id="KW-1185">Reference proteome</keyword>
<organism evidence="1 2">
    <name type="scientific">Arthrobotrys conoides</name>
    <dbReference type="NCBI Taxonomy" id="74498"/>
    <lineage>
        <taxon>Eukaryota</taxon>
        <taxon>Fungi</taxon>
        <taxon>Dikarya</taxon>
        <taxon>Ascomycota</taxon>
        <taxon>Pezizomycotina</taxon>
        <taxon>Orbiliomycetes</taxon>
        <taxon>Orbiliales</taxon>
        <taxon>Orbiliaceae</taxon>
        <taxon>Arthrobotrys</taxon>
    </lineage>
</organism>
<reference evidence="1 2" key="1">
    <citation type="submission" date="2019-10" db="EMBL/GenBank/DDBJ databases">
        <authorList>
            <person name="Palmer J.M."/>
        </authorList>
    </citation>
    <scope>NUCLEOTIDE SEQUENCE [LARGE SCALE GENOMIC DNA]</scope>
    <source>
        <strain evidence="1 2">TWF506</strain>
    </source>
</reference>
<dbReference type="Proteomes" id="UP001307849">
    <property type="component" value="Unassembled WGS sequence"/>
</dbReference>
<name>A0AAN8P3F9_9PEZI</name>